<organism evidence="1 2">
    <name type="scientific">Proteobacteria bacterium 228</name>
    <dbReference type="NCBI Taxonomy" id="2083153"/>
    <lineage>
        <taxon>Bacteria</taxon>
        <taxon>Pseudomonadati</taxon>
        <taxon>Pseudomonadota</taxon>
    </lineage>
</organism>
<proteinExistence type="predicted"/>
<gene>
    <name evidence="1" type="ORF">C4K68_08765</name>
</gene>
<comment type="caution">
    <text evidence="1">The sequence shown here is derived from an EMBL/GenBank/DDBJ whole genome shotgun (WGS) entry which is preliminary data.</text>
</comment>
<sequence>MCNKLQKLKFRKIPIPFFEKDGRIGSTRTKAGCQNIRMMFRDVKESRKLARRPVGYDVKDEHGWVRG</sequence>
<accession>A0A2S5KSB5</accession>
<dbReference type="Proteomes" id="UP000238196">
    <property type="component" value="Unassembled WGS sequence"/>
</dbReference>
<dbReference type="AlphaFoldDB" id="A0A2S5KSB5"/>
<evidence type="ECO:0000313" key="1">
    <source>
        <dbReference type="EMBL" id="PPC77747.1"/>
    </source>
</evidence>
<reference evidence="1 2" key="1">
    <citation type="submission" date="2018-02" db="EMBL/GenBank/DDBJ databases">
        <title>novel marine gammaproteobacteria from coastal saline agro ecosystem.</title>
        <authorList>
            <person name="Krishnan R."/>
            <person name="Ramesh Kumar N."/>
        </authorList>
    </citation>
    <scope>NUCLEOTIDE SEQUENCE [LARGE SCALE GENOMIC DNA]</scope>
    <source>
        <strain evidence="1 2">228</strain>
    </source>
</reference>
<name>A0A2S5KSB5_9PROT</name>
<evidence type="ECO:0000313" key="2">
    <source>
        <dbReference type="Proteomes" id="UP000238196"/>
    </source>
</evidence>
<protein>
    <submittedName>
        <fullName evidence="1">Uncharacterized protein</fullName>
    </submittedName>
</protein>
<dbReference type="EMBL" id="PRLP01000026">
    <property type="protein sequence ID" value="PPC77747.1"/>
    <property type="molecule type" value="Genomic_DNA"/>
</dbReference>